<sequence length="201" mass="22726">MTECGPIICYEDWRRFKPGSCGKAVPRMDVKVLSSDPENIVGEIVCKGPNVMLGYYKNEEATQEVIDKDGWLHTGDLALMDAEGNVTIKGRSKNLLLSASGQNIYPEEIEDKLNNLPYVAESIIVQQNEKLVGLVYPDFDDAFAHGLKNEDIEQIMEENRVALNDTLPAYSQISKMKIYPEEFEKTPKKSIKRYLYQEAKG</sequence>
<accession>A0A641RVG1</accession>
<dbReference type="Pfam" id="PF23562">
    <property type="entry name" value="AMP-binding_C_3"/>
    <property type="match status" value="1"/>
</dbReference>
<protein>
    <submittedName>
        <fullName evidence="3">Long-chain fatty acid--CoA ligase</fullName>
    </submittedName>
</protein>
<dbReference type="GO" id="GO:0004467">
    <property type="term" value="F:long-chain fatty acid-CoA ligase activity"/>
    <property type="evidence" value="ECO:0007669"/>
    <property type="project" value="UniProtKB-EC"/>
</dbReference>
<evidence type="ECO:0000313" key="3">
    <source>
        <dbReference type="EMBL" id="KAA4021651.1"/>
    </source>
</evidence>
<gene>
    <name evidence="3" type="ORF">F3D60_28155</name>
</gene>
<name>A0A641RVG1_BACOV</name>
<dbReference type="InterPro" id="IPR000873">
    <property type="entry name" value="AMP-dep_synth/lig_dom"/>
</dbReference>
<dbReference type="InterPro" id="IPR042099">
    <property type="entry name" value="ANL_N_sf"/>
</dbReference>
<dbReference type="Gene3D" id="3.40.50.12780">
    <property type="entry name" value="N-terminal domain of ligase-like"/>
    <property type="match status" value="1"/>
</dbReference>
<dbReference type="PANTHER" id="PTHR43272">
    <property type="entry name" value="LONG-CHAIN-FATTY-ACID--COA LIGASE"/>
    <property type="match status" value="1"/>
</dbReference>
<feature type="domain" description="AMP-dependent synthetase/ligase" evidence="2">
    <location>
        <begin position="1"/>
        <end position="56"/>
    </location>
</feature>
<evidence type="ECO:0000259" key="2">
    <source>
        <dbReference type="Pfam" id="PF00501"/>
    </source>
</evidence>
<dbReference type="EMBL" id="VWKO01000377">
    <property type="protein sequence ID" value="KAA4021651.1"/>
    <property type="molecule type" value="Genomic_DNA"/>
</dbReference>
<dbReference type="AlphaFoldDB" id="A0A641RVG1"/>
<dbReference type="SUPFAM" id="SSF56801">
    <property type="entry name" value="Acetyl-CoA synthetase-like"/>
    <property type="match status" value="1"/>
</dbReference>
<keyword evidence="3" id="KW-0436">Ligase</keyword>
<evidence type="ECO:0000256" key="1">
    <source>
        <dbReference type="ARBA" id="ARBA00024484"/>
    </source>
</evidence>
<dbReference type="Pfam" id="PF00501">
    <property type="entry name" value="AMP-binding"/>
    <property type="match status" value="1"/>
</dbReference>
<dbReference type="InterPro" id="IPR045851">
    <property type="entry name" value="AMP-bd_C_sf"/>
</dbReference>
<organism evidence="3">
    <name type="scientific">Bacteroides ovatus</name>
    <dbReference type="NCBI Taxonomy" id="28116"/>
    <lineage>
        <taxon>Bacteria</taxon>
        <taxon>Pseudomonadati</taxon>
        <taxon>Bacteroidota</taxon>
        <taxon>Bacteroidia</taxon>
        <taxon>Bacteroidales</taxon>
        <taxon>Bacteroidaceae</taxon>
        <taxon>Bacteroides</taxon>
    </lineage>
</organism>
<comment type="caution">
    <text evidence="3">The sequence shown here is derived from an EMBL/GenBank/DDBJ whole genome shotgun (WGS) entry which is preliminary data.</text>
</comment>
<proteinExistence type="predicted"/>
<reference evidence="3" key="1">
    <citation type="journal article" date="2019" name="Nat. Med.">
        <title>A library of human gut bacterial isolates paired with longitudinal multiomics data enables mechanistic microbiome research.</title>
        <authorList>
            <person name="Poyet M."/>
            <person name="Groussin M."/>
            <person name="Gibbons S.M."/>
            <person name="Avila-Pacheco J."/>
            <person name="Jiang X."/>
            <person name="Kearney S.M."/>
            <person name="Perrotta A.R."/>
            <person name="Berdy B."/>
            <person name="Zhao S."/>
            <person name="Lieberman T.D."/>
            <person name="Swanson P.K."/>
            <person name="Smith M."/>
            <person name="Roesemann S."/>
            <person name="Alexander J.E."/>
            <person name="Rich S.A."/>
            <person name="Livny J."/>
            <person name="Vlamakis H."/>
            <person name="Clish C."/>
            <person name="Bullock K."/>
            <person name="Deik A."/>
            <person name="Scott J."/>
            <person name="Pierce K.A."/>
            <person name="Xavier R.J."/>
            <person name="Alm E.J."/>
        </authorList>
    </citation>
    <scope>NUCLEOTIDE SEQUENCE</scope>
    <source>
        <strain evidence="3">BIOML-A147</strain>
    </source>
</reference>
<feature type="non-terminal residue" evidence="3">
    <location>
        <position position="1"/>
    </location>
</feature>
<dbReference type="Gene3D" id="3.30.300.30">
    <property type="match status" value="1"/>
</dbReference>
<dbReference type="PANTHER" id="PTHR43272:SF52">
    <property type="entry name" value="AMP-DEPENDENT SYNTHETASE_LIGASE DOMAIN-CONTAINING PROTEIN"/>
    <property type="match status" value="1"/>
</dbReference>
<comment type="catalytic activity">
    <reaction evidence="1">
        <text>a long-chain fatty acid + ATP + CoA = a long-chain fatty acyl-CoA + AMP + diphosphate</text>
        <dbReference type="Rhea" id="RHEA:15421"/>
        <dbReference type="ChEBI" id="CHEBI:30616"/>
        <dbReference type="ChEBI" id="CHEBI:33019"/>
        <dbReference type="ChEBI" id="CHEBI:57287"/>
        <dbReference type="ChEBI" id="CHEBI:57560"/>
        <dbReference type="ChEBI" id="CHEBI:83139"/>
        <dbReference type="ChEBI" id="CHEBI:456215"/>
        <dbReference type="EC" id="6.2.1.3"/>
    </reaction>
    <physiologicalReaction direction="left-to-right" evidence="1">
        <dbReference type="Rhea" id="RHEA:15422"/>
    </physiologicalReaction>
</comment>
<dbReference type="GO" id="GO:0016020">
    <property type="term" value="C:membrane"/>
    <property type="evidence" value="ECO:0007669"/>
    <property type="project" value="TreeGrafter"/>
</dbReference>